<protein>
    <submittedName>
        <fullName evidence="4">Energy-coupling factor transporter ATP-binding protein EcfA2</fullName>
    </submittedName>
</protein>
<name>A0A7W7CQE4_9ACTN</name>
<dbReference type="InterPro" id="IPR003593">
    <property type="entry name" value="AAA+_ATPase"/>
</dbReference>
<proteinExistence type="predicted"/>
<keyword evidence="4" id="KW-0067">ATP-binding</keyword>
<accession>A0A7W7CQE4</accession>
<feature type="region of interest" description="Disordered" evidence="1">
    <location>
        <begin position="568"/>
        <end position="587"/>
    </location>
</feature>
<dbReference type="Gene3D" id="3.40.50.300">
    <property type="entry name" value="P-loop containing nucleotide triphosphate hydrolases"/>
    <property type="match status" value="1"/>
</dbReference>
<evidence type="ECO:0000259" key="3">
    <source>
        <dbReference type="PROSITE" id="PS50837"/>
    </source>
</evidence>
<keyword evidence="4" id="KW-0547">Nucleotide-binding</keyword>
<reference evidence="4 5" key="1">
    <citation type="submission" date="2020-08" db="EMBL/GenBank/DDBJ databases">
        <title>Sequencing the genomes of 1000 actinobacteria strains.</title>
        <authorList>
            <person name="Klenk H.-P."/>
        </authorList>
    </citation>
    <scope>NUCLEOTIDE SEQUENCE [LARGE SCALE GENOMIC DNA]</scope>
    <source>
        <strain evidence="4 5">DSM 45518</strain>
    </source>
</reference>
<dbReference type="InterPro" id="IPR027417">
    <property type="entry name" value="P-loop_NTPase"/>
</dbReference>
<dbReference type="PANTHER" id="PTHR46844">
    <property type="entry name" value="SLR5058 PROTEIN"/>
    <property type="match status" value="1"/>
</dbReference>
<dbReference type="Pfam" id="PF05729">
    <property type="entry name" value="NACHT"/>
    <property type="match status" value="1"/>
</dbReference>
<dbReference type="SMART" id="SM00382">
    <property type="entry name" value="AAA"/>
    <property type="match status" value="1"/>
</dbReference>
<organism evidence="4 5">
    <name type="scientific">Paractinoplanes abujensis</name>
    <dbReference type="NCBI Taxonomy" id="882441"/>
    <lineage>
        <taxon>Bacteria</taxon>
        <taxon>Bacillati</taxon>
        <taxon>Actinomycetota</taxon>
        <taxon>Actinomycetes</taxon>
        <taxon>Micromonosporales</taxon>
        <taxon>Micromonosporaceae</taxon>
        <taxon>Paractinoplanes</taxon>
    </lineage>
</organism>
<dbReference type="EMBL" id="JACHMF010000001">
    <property type="protein sequence ID" value="MBB4691353.1"/>
    <property type="molecule type" value="Genomic_DNA"/>
</dbReference>
<feature type="compositionally biased region" description="Basic and acidic residues" evidence="1">
    <location>
        <begin position="568"/>
        <end position="585"/>
    </location>
</feature>
<dbReference type="Proteomes" id="UP000542742">
    <property type="component" value="Unassembled WGS sequence"/>
</dbReference>
<keyword evidence="2" id="KW-0472">Membrane</keyword>
<evidence type="ECO:0000313" key="5">
    <source>
        <dbReference type="Proteomes" id="UP000542742"/>
    </source>
</evidence>
<dbReference type="InterPro" id="IPR007111">
    <property type="entry name" value="NACHT_NTPase"/>
</dbReference>
<evidence type="ECO:0000256" key="1">
    <source>
        <dbReference type="SAM" id="MobiDB-lite"/>
    </source>
</evidence>
<dbReference type="GO" id="GO:0005524">
    <property type="term" value="F:ATP binding"/>
    <property type="evidence" value="ECO:0007669"/>
    <property type="project" value="UniProtKB-KW"/>
</dbReference>
<feature type="transmembrane region" description="Helical" evidence="2">
    <location>
        <begin position="46"/>
        <end position="63"/>
    </location>
</feature>
<keyword evidence="2" id="KW-0812">Transmembrane</keyword>
<evidence type="ECO:0000256" key="2">
    <source>
        <dbReference type="SAM" id="Phobius"/>
    </source>
</evidence>
<keyword evidence="2" id="KW-1133">Transmembrane helix</keyword>
<keyword evidence="5" id="KW-1185">Reference proteome</keyword>
<evidence type="ECO:0000313" key="4">
    <source>
        <dbReference type="EMBL" id="MBB4691353.1"/>
    </source>
</evidence>
<comment type="caution">
    <text evidence="4">The sequence shown here is derived from an EMBL/GenBank/DDBJ whole genome shotgun (WGS) entry which is preliminary data.</text>
</comment>
<feature type="domain" description="NACHT" evidence="3">
    <location>
        <begin position="150"/>
        <end position="270"/>
    </location>
</feature>
<gene>
    <name evidence="4" type="ORF">BKA14_001501</name>
</gene>
<dbReference type="RefSeq" id="WP_184950180.1">
    <property type="nucleotide sequence ID" value="NZ_BOMC01000006.1"/>
</dbReference>
<dbReference type="AlphaFoldDB" id="A0A7W7CQE4"/>
<sequence length="960" mass="103683">MGLGRRDVGALLGVAVIVGGTVASILRIHAADDQAGTAGVVQGELAPVAIALVLLPLLVGWWWRGRGGHFTPAFLFERRYRAYVAAVTREVDLRGLVSPPEVPVRMDEVYVDVSVARRPVREVASGLVPTTSESPDRQSIWDFVARPEPAVLALVGGPGTGKSTLLRHLARALPDRDRVPVLLELRRHAADIVADPRAPLWQIWRLGLGDLAAREPKDWLRGKLERGRCVVLLDGLDEVPSPADDDRVRDWIADQIGNYPGNDFVVTSRPHDYASAPIRSATTLEVRGLTDEQIRAFVENLHRALPPPHGDTEDLITRLHTRPELAEFATNPLLLTMIVLTHRAGGTLPDNRADLYAEVCAGVLQRRALSERWGSGLDPAAKERALAALAYAMTEAGVHEQPSYDMPDQARALLTDAGANGLLIETRRHTYAFAHRSIQEYLTARHIADNGLEAELAARVADDWWRETLLLYAAGTDPDPIVRACLDQGGGAALSLALECATGEAELAERVDQAVADLLARDAGSTDRRLLIQSLAHRELGPLVPAGADRRVGRRPVSQRIYQLFLDDTGHPRPDRRWDRPDPGRPAEGLWPGDAAAFVNWLNALGGVIRYAGATPDDLSALQNAGAPSNTVGGPDWSVATDDTATAHDLLRRLTRLHAMGICDALAALPADQGNLARMYGICLRRALDTYDLVADGLRKDTPIHTLGLVKHFGNEVQQEQVKRLSAQVAGLPTACRSALGASAGRLDAVRAHPYVWGHLRLARPRPPIGVLDQTHTYTWGFLDDPAPELFQGGFHRFVSVQVGDAVAAVVAPEPAGEPPGSESSRFPPPQPENAAALVAALIRAGLPEAGHPAVVDLAGWPDACDELRSFLKSRGAPAQAVLADLLQEAMTPALSRERAPTAEETSRAFWCAVVIAAGTEGQRPHHIAELARTAARGMVLLYHRSNGTKPGDRLFLTAT</sequence>
<dbReference type="PROSITE" id="PS50837">
    <property type="entry name" value="NACHT"/>
    <property type="match status" value="1"/>
</dbReference>
<dbReference type="PANTHER" id="PTHR46844:SF1">
    <property type="entry name" value="SLR5058 PROTEIN"/>
    <property type="match status" value="1"/>
</dbReference>
<dbReference type="SUPFAM" id="SSF52540">
    <property type="entry name" value="P-loop containing nucleoside triphosphate hydrolases"/>
    <property type="match status" value="1"/>
</dbReference>